<dbReference type="Proteomes" id="UP000248863">
    <property type="component" value="Unassembled WGS sequence"/>
</dbReference>
<dbReference type="AlphaFoldDB" id="A0A327KB49"/>
<dbReference type="EMBL" id="NPEU01000263">
    <property type="protein sequence ID" value="RAI35381.1"/>
    <property type="molecule type" value="Genomic_DNA"/>
</dbReference>
<keyword evidence="1" id="KW-1133">Transmembrane helix</keyword>
<reference evidence="2 3" key="1">
    <citation type="submission" date="2017-07" db="EMBL/GenBank/DDBJ databases">
        <title>Draft Genome Sequences of Select Purple Nonsulfur Bacteria.</title>
        <authorList>
            <person name="Lasarre B."/>
            <person name="Mckinlay J.B."/>
        </authorList>
    </citation>
    <scope>NUCLEOTIDE SEQUENCE [LARGE SCALE GENOMIC DNA]</scope>
    <source>
        <strain evidence="2 3">DSM 11907</strain>
    </source>
</reference>
<feature type="transmembrane region" description="Helical" evidence="1">
    <location>
        <begin position="194"/>
        <end position="222"/>
    </location>
</feature>
<sequence>MTRRDNGPGRFADLAGPALLLGLAWLAVVAQLLYADWAATGRTLGDTDDAMRLVEVRAFLAGQGWFDLHEPRLSPPAGYDSHWSRLIDAGLAGLHVAFATVVSAPLAERLMRTVWPLLWLLPAIAAVAAMAWRIAGREAALAALVLVVAGLPLYSQFHPGRIDHHNVQIALSLAALAAAVWSDRSRAAAALAGGLIGFALAVGLESLPVLVVAAAVPVAGFLRDRDAA</sequence>
<keyword evidence="1" id="KW-0812">Transmembrane</keyword>
<evidence type="ECO:0008006" key="4">
    <source>
        <dbReference type="Google" id="ProtNLM"/>
    </source>
</evidence>
<evidence type="ECO:0000256" key="1">
    <source>
        <dbReference type="SAM" id="Phobius"/>
    </source>
</evidence>
<feature type="transmembrane region" description="Helical" evidence="1">
    <location>
        <begin position="89"/>
        <end position="107"/>
    </location>
</feature>
<feature type="transmembrane region" description="Helical" evidence="1">
    <location>
        <begin position="12"/>
        <end position="34"/>
    </location>
</feature>
<feature type="transmembrane region" description="Helical" evidence="1">
    <location>
        <begin position="114"/>
        <end position="132"/>
    </location>
</feature>
<evidence type="ECO:0000313" key="3">
    <source>
        <dbReference type="Proteomes" id="UP000248863"/>
    </source>
</evidence>
<feature type="transmembrane region" description="Helical" evidence="1">
    <location>
        <begin position="138"/>
        <end position="154"/>
    </location>
</feature>
<evidence type="ECO:0000313" key="2">
    <source>
        <dbReference type="EMBL" id="RAI35381.1"/>
    </source>
</evidence>
<comment type="caution">
    <text evidence="2">The sequence shown here is derived from an EMBL/GenBank/DDBJ whole genome shotgun (WGS) entry which is preliminary data.</text>
</comment>
<protein>
    <recommendedName>
        <fullName evidence="4">Glycosyltransferase RgtA/B/C/D-like domain-containing protein</fullName>
    </recommendedName>
</protein>
<proteinExistence type="predicted"/>
<keyword evidence="1" id="KW-0472">Membrane</keyword>
<feature type="non-terminal residue" evidence="2">
    <location>
        <position position="228"/>
    </location>
</feature>
<keyword evidence="3" id="KW-1185">Reference proteome</keyword>
<gene>
    <name evidence="2" type="ORF">CH338_19365</name>
</gene>
<accession>A0A327KB49</accession>
<organism evidence="2 3">
    <name type="scientific">Rhodoplanes elegans</name>
    <dbReference type="NCBI Taxonomy" id="29408"/>
    <lineage>
        <taxon>Bacteria</taxon>
        <taxon>Pseudomonadati</taxon>
        <taxon>Pseudomonadota</taxon>
        <taxon>Alphaproteobacteria</taxon>
        <taxon>Hyphomicrobiales</taxon>
        <taxon>Nitrobacteraceae</taxon>
        <taxon>Rhodoplanes</taxon>
    </lineage>
</organism>
<name>A0A327KB49_9BRAD</name>